<organism evidence="1 2">
    <name type="scientific">Falsiroseomonas oleicola</name>
    <dbReference type="NCBI Taxonomy" id="2801474"/>
    <lineage>
        <taxon>Bacteria</taxon>
        <taxon>Pseudomonadati</taxon>
        <taxon>Pseudomonadota</taxon>
        <taxon>Alphaproteobacteria</taxon>
        <taxon>Acetobacterales</taxon>
        <taxon>Roseomonadaceae</taxon>
        <taxon>Falsiroseomonas</taxon>
    </lineage>
</organism>
<evidence type="ECO:0000313" key="1">
    <source>
        <dbReference type="EMBL" id="MBU8545414.1"/>
    </source>
</evidence>
<comment type="caution">
    <text evidence="1">The sequence shown here is derived from an EMBL/GenBank/DDBJ whole genome shotgun (WGS) entry which is preliminary data.</text>
</comment>
<dbReference type="RefSeq" id="WP_216877427.1">
    <property type="nucleotide sequence ID" value="NZ_JAERQM010000005.1"/>
</dbReference>
<evidence type="ECO:0008006" key="3">
    <source>
        <dbReference type="Google" id="ProtNLM"/>
    </source>
</evidence>
<name>A0ABS6HAI4_9PROT</name>
<protein>
    <recommendedName>
        <fullName evidence="3">Tetratricopeptide repeat protein</fullName>
    </recommendedName>
</protein>
<reference evidence="1 2" key="1">
    <citation type="submission" date="2021-01" db="EMBL/GenBank/DDBJ databases">
        <title>Roseomonas sp. nov, a bacterium isolated from an oil production mixture in Yumen Oilfield.</title>
        <authorList>
            <person name="Wu D."/>
        </authorList>
    </citation>
    <scope>NUCLEOTIDE SEQUENCE [LARGE SCALE GENOMIC DNA]</scope>
    <source>
        <strain evidence="1 2">ROY-5-3</strain>
    </source>
</reference>
<proteinExistence type="predicted"/>
<dbReference type="EMBL" id="JAERQM010000005">
    <property type="protein sequence ID" value="MBU8545414.1"/>
    <property type="molecule type" value="Genomic_DNA"/>
</dbReference>
<gene>
    <name evidence="1" type="ORF">JJQ90_16950</name>
</gene>
<sequence length="368" mass="39860">MTNTDANLSRQAMRLRESGDLPGAVAVLRGAAATDPQATFLLLRYLFEVQDYPLLQAETRAALNRLDTTLAARAGTQCLTTILHFAERCCLPAAEIAAGLAATETAAQADPALLFAWKAVRQRQAWREALPRRVTGGGAILSLGLNCLPWTLPARWGLRAMADFTPLFGPFSLAGHTIPGVITALEGGFEAFCAPQAVRLVKTQRGHELAMRTDRSAHWNHNRGAYWLGQDLAPLRAGLAVKAAAFATACRRPDAVFLLAGCQVAYPEEPLDFLPRLDAALARYTGRQGNRIVITNQTARRHPPGRHVVDASTSFHYCPYPAADYVWHDDDYADSEAGLAFEGAYVEALLEALAGWGLVRDTAMPEAG</sequence>
<dbReference type="Proteomes" id="UP000689967">
    <property type="component" value="Unassembled WGS sequence"/>
</dbReference>
<keyword evidence="2" id="KW-1185">Reference proteome</keyword>
<accession>A0ABS6HAI4</accession>
<evidence type="ECO:0000313" key="2">
    <source>
        <dbReference type="Proteomes" id="UP000689967"/>
    </source>
</evidence>